<evidence type="ECO:0000256" key="1">
    <source>
        <dbReference type="SAM" id="MobiDB-lite"/>
    </source>
</evidence>
<feature type="compositionally biased region" description="Gly residues" evidence="1">
    <location>
        <begin position="599"/>
        <end position="608"/>
    </location>
</feature>
<dbReference type="OMA" id="MHELETG"/>
<dbReference type="PaxDb" id="55529-EKX41786"/>
<dbReference type="OrthoDB" id="10686276at2759"/>
<reference evidence="4" key="2">
    <citation type="submission" date="2012-11" db="EMBL/GenBank/DDBJ databases">
        <authorList>
            <person name="Kuo A."/>
            <person name="Curtis B.A."/>
            <person name="Tanifuji G."/>
            <person name="Burki F."/>
            <person name="Gruber A."/>
            <person name="Irimia M."/>
            <person name="Maruyama S."/>
            <person name="Arias M.C."/>
            <person name="Ball S.G."/>
            <person name="Gile G.H."/>
            <person name="Hirakawa Y."/>
            <person name="Hopkins J.F."/>
            <person name="Rensing S.A."/>
            <person name="Schmutz J."/>
            <person name="Symeonidi A."/>
            <person name="Elias M."/>
            <person name="Eveleigh R.J."/>
            <person name="Herman E.K."/>
            <person name="Klute M.J."/>
            <person name="Nakayama T."/>
            <person name="Obornik M."/>
            <person name="Reyes-Prieto A."/>
            <person name="Armbrust E.V."/>
            <person name="Aves S.J."/>
            <person name="Beiko R.G."/>
            <person name="Coutinho P."/>
            <person name="Dacks J.B."/>
            <person name="Durnford D.G."/>
            <person name="Fast N.M."/>
            <person name="Green B.R."/>
            <person name="Grisdale C."/>
            <person name="Hempe F."/>
            <person name="Henrissat B."/>
            <person name="Hoppner M.P."/>
            <person name="Ishida K.-I."/>
            <person name="Kim E."/>
            <person name="Koreny L."/>
            <person name="Kroth P.G."/>
            <person name="Liu Y."/>
            <person name="Malik S.-B."/>
            <person name="Maier U.G."/>
            <person name="McRose D."/>
            <person name="Mock T."/>
            <person name="Neilson J.A."/>
            <person name="Onodera N.T."/>
            <person name="Poole A.M."/>
            <person name="Pritham E.J."/>
            <person name="Richards T.A."/>
            <person name="Rocap G."/>
            <person name="Roy S.W."/>
            <person name="Sarai C."/>
            <person name="Schaack S."/>
            <person name="Shirato S."/>
            <person name="Slamovits C.H."/>
            <person name="Spencer D.F."/>
            <person name="Suzuki S."/>
            <person name="Worden A.Z."/>
            <person name="Zauner S."/>
            <person name="Barry K."/>
            <person name="Bell C."/>
            <person name="Bharti A.K."/>
            <person name="Crow J.A."/>
            <person name="Grimwood J."/>
            <person name="Kramer R."/>
            <person name="Lindquist E."/>
            <person name="Lucas S."/>
            <person name="Salamov A."/>
            <person name="McFadden G.I."/>
            <person name="Lane C.E."/>
            <person name="Keeling P.J."/>
            <person name="Gray M.W."/>
            <person name="Grigoriev I.V."/>
            <person name="Archibald J.M."/>
        </authorList>
    </citation>
    <scope>NUCLEOTIDE SEQUENCE</scope>
    <source>
        <strain evidence="4">CCMP2712</strain>
    </source>
</reference>
<dbReference type="HOGENOM" id="CLU_449369_0_0_1"/>
<name>L1IZY9_GUITC</name>
<organism evidence="2">
    <name type="scientific">Guillardia theta (strain CCMP2712)</name>
    <name type="common">Cryptophyte</name>
    <dbReference type="NCBI Taxonomy" id="905079"/>
    <lineage>
        <taxon>Eukaryota</taxon>
        <taxon>Cryptophyceae</taxon>
        <taxon>Pyrenomonadales</taxon>
        <taxon>Geminigeraceae</taxon>
        <taxon>Guillardia</taxon>
    </lineage>
</organism>
<keyword evidence="4" id="KW-1185">Reference proteome</keyword>
<dbReference type="KEGG" id="gtt:GUITHDRAFT_164299"/>
<evidence type="ECO:0000313" key="3">
    <source>
        <dbReference type="EnsemblProtists" id="EKX41786"/>
    </source>
</evidence>
<dbReference type="Proteomes" id="UP000011087">
    <property type="component" value="Unassembled WGS sequence"/>
</dbReference>
<feature type="compositionally biased region" description="Basic and acidic residues" evidence="1">
    <location>
        <begin position="459"/>
        <end position="478"/>
    </location>
</feature>
<protein>
    <submittedName>
        <fullName evidence="2 3">Uncharacterized protein</fullName>
    </submittedName>
</protein>
<feature type="region of interest" description="Disordered" evidence="1">
    <location>
        <begin position="375"/>
        <end position="608"/>
    </location>
</feature>
<gene>
    <name evidence="2" type="ORF">GUITHDRAFT_164299</name>
</gene>
<feature type="region of interest" description="Disordered" evidence="1">
    <location>
        <begin position="293"/>
        <end position="314"/>
    </location>
</feature>
<evidence type="ECO:0000313" key="2">
    <source>
        <dbReference type="EMBL" id="EKX41786.1"/>
    </source>
</evidence>
<dbReference type="GeneID" id="17298479"/>
<reference evidence="2 4" key="1">
    <citation type="journal article" date="2012" name="Nature">
        <title>Algal genomes reveal evolutionary mosaicism and the fate of nucleomorphs.</title>
        <authorList>
            <consortium name="DOE Joint Genome Institute"/>
            <person name="Curtis B.A."/>
            <person name="Tanifuji G."/>
            <person name="Burki F."/>
            <person name="Gruber A."/>
            <person name="Irimia M."/>
            <person name="Maruyama S."/>
            <person name="Arias M.C."/>
            <person name="Ball S.G."/>
            <person name="Gile G.H."/>
            <person name="Hirakawa Y."/>
            <person name="Hopkins J.F."/>
            <person name="Kuo A."/>
            <person name="Rensing S.A."/>
            <person name="Schmutz J."/>
            <person name="Symeonidi A."/>
            <person name="Elias M."/>
            <person name="Eveleigh R.J."/>
            <person name="Herman E.K."/>
            <person name="Klute M.J."/>
            <person name="Nakayama T."/>
            <person name="Obornik M."/>
            <person name="Reyes-Prieto A."/>
            <person name="Armbrust E.V."/>
            <person name="Aves S.J."/>
            <person name="Beiko R.G."/>
            <person name="Coutinho P."/>
            <person name="Dacks J.B."/>
            <person name="Durnford D.G."/>
            <person name="Fast N.M."/>
            <person name="Green B.R."/>
            <person name="Grisdale C.J."/>
            <person name="Hempel F."/>
            <person name="Henrissat B."/>
            <person name="Hoppner M.P."/>
            <person name="Ishida K."/>
            <person name="Kim E."/>
            <person name="Koreny L."/>
            <person name="Kroth P.G."/>
            <person name="Liu Y."/>
            <person name="Malik S.B."/>
            <person name="Maier U.G."/>
            <person name="McRose D."/>
            <person name="Mock T."/>
            <person name="Neilson J.A."/>
            <person name="Onodera N.T."/>
            <person name="Poole A.M."/>
            <person name="Pritham E.J."/>
            <person name="Richards T.A."/>
            <person name="Rocap G."/>
            <person name="Roy S.W."/>
            <person name="Sarai C."/>
            <person name="Schaack S."/>
            <person name="Shirato S."/>
            <person name="Slamovits C.H."/>
            <person name="Spencer D.F."/>
            <person name="Suzuki S."/>
            <person name="Worden A.Z."/>
            <person name="Zauner S."/>
            <person name="Barry K."/>
            <person name="Bell C."/>
            <person name="Bharti A.K."/>
            <person name="Crow J.A."/>
            <person name="Grimwood J."/>
            <person name="Kramer R."/>
            <person name="Lindquist E."/>
            <person name="Lucas S."/>
            <person name="Salamov A."/>
            <person name="McFadden G.I."/>
            <person name="Lane C.E."/>
            <person name="Keeling P.J."/>
            <person name="Gray M.W."/>
            <person name="Grigoriev I.V."/>
            <person name="Archibald J.M."/>
        </authorList>
    </citation>
    <scope>NUCLEOTIDE SEQUENCE</scope>
    <source>
        <strain evidence="2 4">CCMP2712</strain>
    </source>
</reference>
<dbReference type="EnsemblProtists" id="EKX41786">
    <property type="protein sequence ID" value="EKX41786"/>
    <property type="gene ID" value="GUITHDRAFT_164299"/>
</dbReference>
<feature type="compositionally biased region" description="Pro residues" evidence="1">
    <location>
        <begin position="300"/>
        <end position="309"/>
    </location>
</feature>
<dbReference type="EMBL" id="JH993021">
    <property type="protein sequence ID" value="EKX41786.1"/>
    <property type="molecule type" value="Genomic_DNA"/>
</dbReference>
<feature type="compositionally biased region" description="Gly residues" evidence="1">
    <location>
        <begin position="382"/>
        <end position="407"/>
    </location>
</feature>
<reference evidence="3" key="3">
    <citation type="submission" date="2016-03" db="UniProtKB">
        <authorList>
            <consortium name="EnsemblProtists"/>
        </authorList>
    </citation>
    <scope>IDENTIFICATION</scope>
</reference>
<proteinExistence type="predicted"/>
<sequence>MRQNAMKRWEEQQRLKMMSKKIAGAKSVLKSEKLTGCGGKVGKGPGSAGVAGAGAGGMSDHASFYMEESDAQSIASNKKNARKKRPEWKDLNHIDYSTSNRKMRAPPSSGHTPERARSALIQGLAQIEDAVKRASGSPNTQLRNIANNFEQLEEIKTKLLSYGDCSRGKSKSSKIHEGIKDEIENIAVNNIRASIDALNNLLDSHLGVLQEFSKEEDAKTAEVTQDRNYVMDDSADICRHCDDVDACFLPCSSLAFLLPFSRWTPLISQRNFLTKETTQSKIQLFDDLVSRASATQGPRQSPPPLPPQQPEKKVSAITSKPFSFKLGGAGGAGGFLAGGRARGDEESKPLLSLLSSGPTLLNSDASTRLNVLLRGSEKTTGGDVGRGGGGADGPGSGGGGGGGGGGSSQPHRQGQPAARQQEDDGEAASGPAEEPARRRGEETPGAVEEPSSARGGGEGGRRRGVEGGGGEEGRRGSEQEAQEEAQRMPARRPRGAMGMLDQAEESSKMRGGRSLLLNLREPPPAQPLPEGLSQEPDRQKQAQPSAEVDQPETSARGQSAGGKRRINAAEIRKAMLAARGMEQTQGGAEDAEERVQTAGGSGGGRRDE</sequence>
<dbReference type="RefSeq" id="XP_005828766.1">
    <property type="nucleotide sequence ID" value="XM_005828709.1"/>
</dbReference>
<accession>L1IZY9</accession>
<dbReference type="AlphaFoldDB" id="L1IZY9"/>
<feature type="compositionally biased region" description="Low complexity" evidence="1">
    <location>
        <begin position="443"/>
        <end position="453"/>
    </location>
</feature>
<evidence type="ECO:0000313" key="4">
    <source>
        <dbReference type="Proteomes" id="UP000011087"/>
    </source>
</evidence>